<gene>
    <name evidence="1" type="ORF">NEZAVI_LOCUS8974</name>
</gene>
<organism evidence="1 2">
    <name type="scientific">Nezara viridula</name>
    <name type="common">Southern green stink bug</name>
    <name type="synonym">Cimex viridulus</name>
    <dbReference type="NCBI Taxonomy" id="85310"/>
    <lineage>
        <taxon>Eukaryota</taxon>
        <taxon>Metazoa</taxon>
        <taxon>Ecdysozoa</taxon>
        <taxon>Arthropoda</taxon>
        <taxon>Hexapoda</taxon>
        <taxon>Insecta</taxon>
        <taxon>Pterygota</taxon>
        <taxon>Neoptera</taxon>
        <taxon>Paraneoptera</taxon>
        <taxon>Hemiptera</taxon>
        <taxon>Heteroptera</taxon>
        <taxon>Panheteroptera</taxon>
        <taxon>Pentatomomorpha</taxon>
        <taxon>Pentatomoidea</taxon>
        <taxon>Pentatomidae</taxon>
        <taxon>Pentatominae</taxon>
        <taxon>Nezara</taxon>
    </lineage>
</organism>
<evidence type="ECO:0000313" key="1">
    <source>
        <dbReference type="EMBL" id="CAH1399543.1"/>
    </source>
</evidence>
<reference evidence="1" key="1">
    <citation type="submission" date="2022-01" db="EMBL/GenBank/DDBJ databases">
        <authorList>
            <person name="King R."/>
        </authorList>
    </citation>
    <scope>NUCLEOTIDE SEQUENCE</scope>
</reference>
<dbReference type="Proteomes" id="UP001152798">
    <property type="component" value="Chromosome 4"/>
</dbReference>
<accession>A0A9P0HCN6</accession>
<sequence>MQGQLFPNLLFSFCSANRLWEKKKNS</sequence>
<dbReference type="AlphaFoldDB" id="A0A9P0HCN6"/>
<evidence type="ECO:0000313" key="2">
    <source>
        <dbReference type="Proteomes" id="UP001152798"/>
    </source>
</evidence>
<feature type="non-terminal residue" evidence="1">
    <location>
        <position position="26"/>
    </location>
</feature>
<proteinExistence type="predicted"/>
<name>A0A9P0HCN6_NEZVI</name>
<dbReference type="EMBL" id="OV725080">
    <property type="protein sequence ID" value="CAH1399543.1"/>
    <property type="molecule type" value="Genomic_DNA"/>
</dbReference>
<feature type="non-terminal residue" evidence="1">
    <location>
        <position position="1"/>
    </location>
</feature>
<protein>
    <submittedName>
        <fullName evidence="1">Uncharacterized protein</fullName>
    </submittedName>
</protein>
<keyword evidence="2" id="KW-1185">Reference proteome</keyword>